<dbReference type="Pfam" id="PF03447">
    <property type="entry name" value="NAD_binding_3"/>
    <property type="match status" value="1"/>
</dbReference>
<dbReference type="EMBL" id="BMFY01000003">
    <property type="protein sequence ID" value="GGA07738.1"/>
    <property type="molecule type" value="Genomic_DNA"/>
</dbReference>
<comment type="function">
    <text evidence="13">Catalyzes the conversion of L-aspartate-beta-semialdehyde (L-Asa) to L-homoserine (L-Hse), the third step in the biosynthesis of threonine and methionine from aspartate.</text>
</comment>
<comment type="cofactor">
    <cofactor evidence="1">
        <name>a metal cation</name>
        <dbReference type="ChEBI" id="CHEBI:25213"/>
    </cofactor>
</comment>
<dbReference type="Gene3D" id="3.30.70.260">
    <property type="match status" value="1"/>
</dbReference>
<dbReference type="GO" id="GO:0009086">
    <property type="term" value="P:methionine biosynthetic process"/>
    <property type="evidence" value="ECO:0007669"/>
    <property type="project" value="UniProtKB-KW"/>
</dbReference>
<accession>A0A8J2TWF1</accession>
<dbReference type="Proteomes" id="UP000616114">
    <property type="component" value="Unassembled WGS sequence"/>
</dbReference>
<comment type="catalytic activity">
    <reaction evidence="15">
        <text>L-homoserine + NAD(+) = L-aspartate 4-semialdehyde + NADH + H(+)</text>
        <dbReference type="Rhea" id="RHEA:15757"/>
        <dbReference type="ChEBI" id="CHEBI:15378"/>
        <dbReference type="ChEBI" id="CHEBI:57476"/>
        <dbReference type="ChEBI" id="CHEBI:57540"/>
        <dbReference type="ChEBI" id="CHEBI:57945"/>
        <dbReference type="ChEBI" id="CHEBI:537519"/>
        <dbReference type="EC" id="1.1.1.3"/>
    </reaction>
    <physiologicalReaction direction="right-to-left" evidence="15">
        <dbReference type="Rhea" id="RHEA:15759"/>
    </physiologicalReaction>
</comment>
<evidence type="ECO:0000256" key="9">
    <source>
        <dbReference type="ARBA" id="ARBA00022857"/>
    </source>
</evidence>
<evidence type="ECO:0000256" key="12">
    <source>
        <dbReference type="ARBA" id="ARBA00023167"/>
    </source>
</evidence>
<dbReference type="InterPro" id="IPR001342">
    <property type="entry name" value="HDH_cat"/>
</dbReference>
<dbReference type="GO" id="GO:0004412">
    <property type="term" value="F:homoserine dehydrogenase activity"/>
    <property type="evidence" value="ECO:0007669"/>
    <property type="project" value="UniProtKB-EC"/>
</dbReference>
<dbReference type="SUPFAM" id="SSF51735">
    <property type="entry name" value="NAD(P)-binding Rossmann-fold domains"/>
    <property type="match status" value="1"/>
</dbReference>
<feature type="binding site" evidence="17">
    <location>
        <position position="188"/>
    </location>
    <ligand>
        <name>L-homoserine</name>
        <dbReference type="ChEBI" id="CHEBI:57476"/>
    </ligand>
</feature>
<feature type="domain" description="ACT" evidence="20">
    <location>
        <begin position="355"/>
        <end position="433"/>
    </location>
</feature>
<dbReference type="Pfam" id="PF01842">
    <property type="entry name" value="ACT"/>
    <property type="match status" value="1"/>
</dbReference>
<reference evidence="21" key="1">
    <citation type="journal article" date="2014" name="Int. J. Syst. Evol. Microbiol.">
        <title>Complete genome sequence of Corynebacterium casei LMG S-19264T (=DSM 44701T), isolated from a smear-ripened cheese.</title>
        <authorList>
            <consortium name="US DOE Joint Genome Institute (JGI-PGF)"/>
            <person name="Walter F."/>
            <person name="Albersmeier A."/>
            <person name="Kalinowski J."/>
            <person name="Ruckert C."/>
        </authorList>
    </citation>
    <scope>NUCLEOTIDE SEQUENCE</scope>
    <source>
        <strain evidence="21">CGMCC 1.12785</strain>
    </source>
</reference>
<dbReference type="Gene3D" id="3.30.360.10">
    <property type="entry name" value="Dihydrodipicolinate Reductase, domain 2"/>
    <property type="match status" value="1"/>
</dbReference>
<reference evidence="21" key="2">
    <citation type="submission" date="2020-09" db="EMBL/GenBank/DDBJ databases">
        <authorList>
            <person name="Sun Q."/>
            <person name="Zhou Y."/>
        </authorList>
    </citation>
    <scope>NUCLEOTIDE SEQUENCE</scope>
    <source>
        <strain evidence="21">CGMCC 1.12785</strain>
    </source>
</reference>
<keyword evidence="11" id="KW-0915">Sodium</keyword>
<evidence type="ECO:0000256" key="8">
    <source>
        <dbReference type="ARBA" id="ARBA00022697"/>
    </source>
</evidence>
<evidence type="ECO:0000256" key="4">
    <source>
        <dbReference type="ARBA" id="ARBA00006753"/>
    </source>
</evidence>
<evidence type="ECO:0000256" key="11">
    <source>
        <dbReference type="ARBA" id="ARBA00023053"/>
    </source>
</evidence>
<dbReference type="PANTHER" id="PTHR43331:SF1">
    <property type="entry name" value="HOMOSERINE DEHYDROGENASE"/>
    <property type="match status" value="1"/>
</dbReference>
<dbReference type="PROSITE" id="PS51671">
    <property type="entry name" value="ACT"/>
    <property type="match status" value="1"/>
</dbReference>
<keyword evidence="12 18" id="KW-0486">Methionine biosynthesis</keyword>
<keyword evidence="22" id="KW-1185">Reference proteome</keyword>
<dbReference type="InterPro" id="IPR036291">
    <property type="entry name" value="NAD(P)-bd_dom_sf"/>
</dbReference>
<dbReference type="UniPathway" id="UPA00050">
    <property type="reaction ID" value="UER00063"/>
</dbReference>
<comment type="pathway">
    <text evidence="2 18">Amino-acid biosynthesis; L-threonine biosynthesis; L-threonine from L-aspartate: step 3/5.</text>
</comment>
<evidence type="ECO:0000256" key="17">
    <source>
        <dbReference type="PIRSR" id="PIRSR000098-2"/>
    </source>
</evidence>
<evidence type="ECO:0000313" key="22">
    <source>
        <dbReference type="Proteomes" id="UP000616114"/>
    </source>
</evidence>
<dbReference type="PANTHER" id="PTHR43331">
    <property type="entry name" value="HOMOSERINE DEHYDROGENASE"/>
    <property type="match status" value="1"/>
</dbReference>
<evidence type="ECO:0000256" key="19">
    <source>
        <dbReference type="RuleBase" id="RU004171"/>
    </source>
</evidence>
<feature type="binding site" evidence="17">
    <location>
        <position position="103"/>
    </location>
    <ligand>
        <name>NADPH</name>
        <dbReference type="ChEBI" id="CHEBI:57783"/>
    </ligand>
</feature>
<comment type="pathway">
    <text evidence="3 18">Amino-acid biosynthesis; L-methionine biosynthesis via de novo pathway; L-homoserine from L-aspartate: step 3/3.</text>
</comment>
<evidence type="ECO:0000256" key="13">
    <source>
        <dbReference type="ARBA" id="ARBA00044930"/>
    </source>
</evidence>
<dbReference type="GO" id="GO:0009088">
    <property type="term" value="P:threonine biosynthetic process"/>
    <property type="evidence" value="ECO:0007669"/>
    <property type="project" value="UniProtKB-UniPathway"/>
</dbReference>
<dbReference type="InterPro" id="IPR005106">
    <property type="entry name" value="Asp/hSer_DH_NAD-bd"/>
</dbReference>
<comment type="similarity">
    <text evidence="4 19">Belongs to the homoserine dehydrogenase family.</text>
</comment>
<dbReference type="NCBIfam" id="NF004976">
    <property type="entry name" value="PRK06349.1"/>
    <property type="match status" value="1"/>
</dbReference>
<feature type="active site" description="Proton donor" evidence="16">
    <location>
        <position position="203"/>
    </location>
</feature>
<dbReference type="SUPFAM" id="SSF55021">
    <property type="entry name" value="ACT-like"/>
    <property type="match status" value="1"/>
</dbReference>
<dbReference type="CDD" id="cd04881">
    <property type="entry name" value="ACT_HSDH-Hom"/>
    <property type="match status" value="1"/>
</dbReference>
<feature type="binding site" evidence="17">
    <location>
        <begin position="10"/>
        <end position="17"/>
    </location>
    <ligand>
        <name>NADP(+)</name>
        <dbReference type="ChEBI" id="CHEBI:58349"/>
    </ligand>
</feature>
<dbReference type="PIRSF" id="PIRSF000098">
    <property type="entry name" value="Homoser_dehydrog"/>
    <property type="match status" value="1"/>
</dbReference>
<evidence type="ECO:0000256" key="1">
    <source>
        <dbReference type="ARBA" id="ARBA00001920"/>
    </source>
</evidence>
<evidence type="ECO:0000256" key="6">
    <source>
        <dbReference type="ARBA" id="ARBA00013376"/>
    </source>
</evidence>
<dbReference type="InterPro" id="IPR002912">
    <property type="entry name" value="ACT_dom"/>
</dbReference>
<dbReference type="InterPro" id="IPR016204">
    <property type="entry name" value="HDH"/>
</dbReference>
<keyword evidence="10 18" id="KW-0560">Oxidoreductase</keyword>
<keyword evidence="9 17" id="KW-0521">NADP</keyword>
<dbReference type="AlphaFoldDB" id="A0A8J2TWF1"/>
<dbReference type="Gene3D" id="3.40.50.720">
    <property type="entry name" value="NAD(P)-binding Rossmann-like Domain"/>
    <property type="match status" value="1"/>
</dbReference>
<dbReference type="SUPFAM" id="SSF55347">
    <property type="entry name" value="Glyceraldehyde-3-phosphate dehydrogenase-like, C-terminal domain"/>
    <property type="match status" value="1"/>
</dbReference>
<comment type="catalytic activity">
    <reaction evidence="14">
        <text>L-homoserine + NADP(+) = L-aspartate 4-semialdehyde + NADPH + H(+)</text>
        <dbReference type="Rhea" id="RHEA:15761"/>
        <dbReference type="ChEBI" id="CHEBI:15378"/>
        <dbReference type="ChEBI" id="CHEBI:57476"/>
        <dbReference type="ChEBI" id="CHEBI:57783"/>
        <dbReference type="ChEBI" id="CHEBI:58349"/>
        <dbReference type="ChEBI" id="CHEBI:537519"/>
        <dbReference type="EC" id="1.1.1.3"/>
    </reaction>
    <physiologicalReaction direction="right-to-left" evidence="14">
        <dbReference type="Rhea" id="RHEA:15763"/>
    </physiologicalReaction>
</comment>
<dbReference type="RefSeq" id="WP_188549651.1">
    <property type="nucleotide sequence ID" value="NZ_BMFY01000003.1"/>
</dbReference>
<keyword evidence="7 18" id="KW-0028">Amino-acid biosynthesis</keyword>
<dbReference type="Pfam" id="PF00742">
    <property type="entry name" value="Homoserine_dh"/>
    <property type="match status" value="1"/>
</dbReference>
<organism evidence="21 22">
    <name type="scientific">Sediminivirga luteola</name>
    <dbReference type="NCBI Taxonomy" id="1774748"/>
    <lineage>
        <taxon>Bacteria</taxon>
        <taxon>Bacillati</taxon>
        <taxon>Actinomycetota</taxon>
        <taxon>Actinomycetes</taxon>
        <taxon>Micrococcales</taxon>
        <taxon>Brevibacteriaceae</taxon>
        <taxon>Sediminivirga</taxon>
    </lineage>
</organism>
<evidence type="ECO:0000256" key="18">
    <source>
        <dbReference type="RuleBase" id="RU000579"/>
    </source>
</evidence>
<evidence type="ECO:0000256" key="7">
    <source>
        <dbReference type="ARBA" id="ARBA00022605"/>
    </source>
</evidence>
<gene>
    <name evidence="21" type="primary">thrA</name>
    <name evidence="21" type="ORF">GCM10011333_08120</name>
</gene>
<proteinExistence type="inferred from homology"/>
<evidence type="ECO:0000256" key="3">
    <source>
        <dbReference type="ARBA" id="ARBA00005062"/>
    </source>
</evidence>
<name>A0A8J2TWF1_9MICO</name>
<evidence type="ECO:0000256" key="10">
    <source>
        <dbReference type="ARBA" id="ARBA00023002"/>
    </source>
</evidence>
<dbReference type="InterPro" id="IPR045865">
    <property type="entry name" value="ACT-like_dom_sf"/>
</dbReference>
<dbReference type="PROSITE" id="PS01042">
    <property type="entry name" value="HOMOSER_DHGENASE"/>
    <property type="match status" value="1"/>
</dbReference>
<evidence type="ECO:0000256" key="15">
    <source>
        <dbReference type="ARBA" id="ARBA00049031"/>
    </source>
</evidence>
<comment type="caution">
    <text evidence="21">The sequence shown here is derived from an EMBL/GenBank/DDBJ whole genome shotgun (WGS) entry which is preliminary data.</text>
</comment>
<dbReference type="FunFam" id="3.30.360.10:FF:000005">
    <property type="entry name" value="Homoserine dehydrogenase"/>
    <property type="match status" value="1"/>
</dbReference>
<dbReference type="EC" id="1.1.1.3" evidence="5 18"/>
<evidence type="ECO:0000313" key="21">
    <source>
        <dbReference type="EMBL" id="GGA07738.1"/>
    </source>
</evidence>
<evidence type="ECO:0000256" key="5">
    <source>
        <dbReference type="ARBA" id="ARBA00013213"/>
    </source>
</evidence>
<evidence type="ECO:0000256" key="14">
    <source>
        <dbReference type="ARBA" id="ARBA00048841"/>
    </source>
</evidence>
<evidence type="ECO:0000256" key="2">
    <source>
        <dbReference type="ARBA" id="ARBA00005056"/>
    </source>
</evidence>
<dbReference type="GO" id="GO:0050661">
    <property type="term" value="F:NADP binding"/>
    <property type="evidence" value="ECO:0007669"/>
    <property type="project" value="InterPro"/>
</dbReference>
<evidence type="ECO:0000256" key="16">
    <source>
        <dbReference type="PIRSR" id="PIRSR000098-1"/>
    </source>
</evidence>
<dbReference type="UniPathway" id="UPA00051">
    <property type="reaction ID" value="UER00465"/>
</dbReference>
<dbReference type="InterPro" id="IPR019811">
    <property type="entry name" value="HDH_CS"/>
</dbReference>
<keyword evidence="8 18" id="KW-0791">Threonine biosynthesis</keyword>
<sequence length="438" mass="45536">MTQPLRVALLGCGVVGSEVARQLLGRPEEFAARTGASLELSGIAVRSLDRERPGIPAGLLTTDARALVADADIVVEVMGGIEPARSLILSALESGASVVTANKALLAQHGTELIKAAHDAGVRLEYEAAVAGAIPIVRPLDDSLAGDRVTRILGIVNGTTNFILDKMDAEGSAFDEVLAEAQELGYAEADPTADVDGHDAAAKAAILSSLAFHTPVQLDDVHVEGIRDVSPQSVELAREQGYVIKLLAICERVAADDAAGMEPGVSARVYPALIPRGHALAAVRGAYNAVFVQAEQAGSLMFYGQGAGGAPTSSAILGDIVSVARRRVLGGRGKYSPATGRLRIVPLDEIPTQYHVTLDVADKSGVLSRVTEVFAARGVSIESVRQTVSEQEAAEGRATLVISTHRSVESALAGTVGDLKDLDVVNDIRATLRIEGAA</sequence>
<evidence type="ECO:0000259" key="20">
    <source>
        <dbReference type="PROSITE" id="PS51671"/>
    </source>
</evidence>
<protein>
    <recommendedName>
        <fullName evidence="6 18">Homoserine dehydrogenase</fullName>
        <ecNumber evidence="5 18">1.1.1.3</ecNumber>
    </recommendedName>
</protein>